<keyword evidence="1" id="KW-0812">Transmembrane</keyword>
<feature type="transmembrane region" description="Helical" evidence="1">
    <location>
        <begin position="106"/>
        <end position="126"/>
    </location>
</feature>
<evidence type="ECO:0000313" key="3">
    <source>
        <dbReference type="Proteomes" id="UP000321734"/>
    </source>
</evidence>
<feature type="transmembrane region" description="Helical" evidence="1">
    <location>
        <begin position="75"/>
        <end position="94"/>
    </location>
</feature>
<name>A0A5C7AH89_9FLAO</name>
<evidence type="ECO:0000256" key="1">
    <source>
        <dbReference type="SAM" id="Phobius"/>
    </source>
</evidence>
<sequence length="145" mass="16002">MNILVIAIFGILGAVATFYAHHRFNFSTVRASAMLSLAVALFFYGFPELLNAFLTKNIPVVFFGTSFIGMVSAKLKVGYVRLSIAGLIFSLIYLNKSHFFEGFGGALGALAFISLLSTMGFHDLLLRHPKIKNRLGLIRQKRSNP</sequence>
<reference evidence="2 3" key="1">
    <citation type="submission" date="2019-08" db="EMBL/GenBank/DDBJ databases">
        <title>Genome sequence of Gelidibacter salicanalis IC162T.</title>
        <authorList>
            <person name="Bowman J.P."/>
        </authorList>
    </citation>
    <scope>NUCLEOTIDE SEQUENCE [LARGE SCALE GENOMIC DNA]</scope>
    <source>
        <strain evidence="2 3">IC162</strain>
    </source>
</reference>
<dbReference type="OrthoDB" id="768533at2"/>
<dbReference type="RefSeq" id="WP_146893167.1">
    <property type="nucleotide sequence ID" value="NZ_VORX01000004.1"/>
</dbReference>
<keyword evidence="1" id="KW-1133">Transmembrane helix</keyword>
<accession>A0A5C7AH89</accession>
<comment type="caution">
    <text evidence="2">The sequence shown here is derived from an EMBL/GenBank/DDBJ whole genome shotgun (WGS) entry which is preliminary data.</text>
</comment>
<protein>
    <submittedName>
        <fullName evidence="2">Uncharacterized protein</fullName>
    </submittedName>
</protein>
<organism evidence="2 3">
    <name type="scientific">Gelidibacter salicanalis</name>
    <dbReference type="NCBI Taxonomy" id="291193"/>
    <lineage>
        <taxon>Bacteria</taxon>
        <taxon>Pseudomonadati</taxon>
        <taxon>Bacteroidota</taxon>
        <taxon>Flavobacteriia</taxon>
        <taxon>Flavobacteriales</taxon>
        <taxon>Flavobacteriaceae</taxon>
        <taxon>Gelidibacter</taxon>
    </lineage>
</organism>
<gene>
    <name evidence="2" type="ORF">ES711_10060</name>
</gene>
<dbReference type="Proteomes" id="UP000321734">
    <property type="component" value="Unassembled WGS sequence"/>
</dbReference>
<proteinExistence type="predicted"/>
<keyword evidence="3" id="KW-1185">Reference proteome</keyword>
<dbReference type="AlphaFoldDB" id="A0A5C7AH89"/>
<dbReference type="EMBL" id="VORX01000004">
    <property type="protein sequence ID" value="TXE07771.1"/>
    <property type="molecule type" value="Genomic_DNA"/>
</dbReference>
<feature type="transmembrane region" description="Helical" evidence="1">
    <location>
        <begin position="30"/>
        <end position="54"/>
    </location>
</feature>
<keyword evidence="1" id="KW-0472">Membrane</keyword>
<evidence type="ECO:0000313" key="2">
    <source>
        <dbReference type="EMBL" id="TXE07771.1"/>
    </source>
</evidence>